<evidence type="ECO:0000313" key="2">
    <source>
        <dbReference type="Proteomes" id="UP001283361"/>
    </source>
</evidence>
<dbReference type="SUPFAM" id="SSF58113">
    <property type="entry name" value="Apolipoprotein A-I"/>
    <property type="match status" value="1"/>
</dbReference>
<organism evidence="1 2">
    <name type="scientific">Elysia crispata</name>
    <name type="common">lettuce slug</name>
    <dbReference type="NCBI Taxonomy" id="231223"/>
    <lineage>
        <taxon>Eukaryota</taxon>
        <taxon>Metazoa</taxon>
        <taxon>Spiralia</taxon>
        <taxon>Lophotrochozoa</taxon>
        <taxon>Mollusca</taxon>
        <taxon>Gastropoda</taxon>
        <taxon>Heterobranchia</taxon>
        <taxon>Euthyneura</taxon>
        <taxon>Panpulmonata</taxon>
        <taxon>Sacoglossa</taxon>
        <taxon>Placobranchoidea</taxon>
        <taxon>Plakobranchidae</taxon>
        <taxon>Elysia</taxon>
    </lineage>
</organism>
<comment type="caution">
    <text evidence="1">The sequence shown here is derived from an EMBL/GenBank/DDBJ whole genome shotgun (WGS) entry which is preliminary data.</text>
</comment>
<dbReference type="AlphaFoldDB" id="A0AAE0ZAA1"/>
<accession>A0AAE0ZAA1</accession>
<feature type="non-terminal residue" evidence="1">
    <location>
        <position position="374"/>
    </location>
</feature>
<reference evidence="1" key="1">
    <citation type="journal article" date="2023" name="G3 (Bethesda)">
        <title>A reference genome for the long-term kleptoplast-retaining sea slug Elysia crispata morphotype clarki.</title>
        <authorList>
            <person name="Eastman K.E."/>
            <person name="Pendleton A.L."/>
            <person name="Shaikh M.A."/>
            <person name="Suttiyut T."/>
            <person name="Ogas R."/>
            <person name="Tomko P."/>
            <person name="Gavelis G."/>
            <person name="Widhalm J.R."/>
            <person name="Wisecaver J.H."/>
        </authorList>
    </citation>
    <scope>NUCLEOTIDE SEQUENCE</scope>
    <source>
        <strain evidence="1">ECLA1</strain>
    </source>
</reference>
<keyword evidence="2" id="KW-1185">Reference proteome</keyword>
<name>A0AAE0ZAA1_9GAST</name>
<dbReference type="PANTHER" id="PTHR20003:SF7">
    <property type="entry name" value="SGNH DOMAIN-CONTAINING PROTEIN"/>
    <property type="match status" value="1"/>
</dbReference>
<proteinExistence type="predicted"/>
<dbReference type="PANTHER" id="PTHR20003">
    <property type="entry name" value="GLYCOPROTEIN-RELATED"/>
    <property type="match status" value="1"/>
</dbReference>
<gene>
    <name evidence="1" type="ORF">RRG08_015651</name>
</gene>
<dbReference type="Proteomes" id="UP001283361">
    <property type="component" value="Unassembled WGS sequence"/>
</dbReference>
<dbReference type="Gene3D" id="1.20.120.20">
    <property type="entry name" value="Apolipoprotein"/>
    <property type="match status" value="1"/>
</dbReference>
<dbReference type="EMBL" id="JAWDGP010004406">
    <property type="protein sequence ID" value="KAK3764757.1"/>
    <property type="molecule type" value="Genomic_DNA"/>
</dbReference>
<evidence type="ECO:0000313" key="1">
    <source>
        <dbReference type="EMBL" id="KAK3764757.1"/>
    </source>
</evidence>
<sequence length="374" mass="42199">FKGQADTLSAQFKGQADTLSAQFKGQADTLSAQFKGQADTLSAQFKGQADTLSAQFKGQADTLSAQFKGQADTLSAQFKGQADTLSAQFKGQADTLSAQFKGQADTLSAQFKGQADTLSAQFKQLGPEIERLRKTSIPQRDWNWSKVDQIFMVPRRWLEQGRLSKQSISGRCANPSRQVSTQQLKLNARANPTRNVSHRFWIQESCGRDGHLFQLHLIMWEILVLNLRSEPVLFQRVDEDYVPYSVRHQEQIHNMVGMGDIKESCDHIEACIRKEAEPTESSKTGNRLMRPNFVSKLVANPDFTFALRSQWRTVTARRQTRNVSIHMDVLVRYKKTKDILLEGSPGQKNIPLTFENSDDTNLTASSRKAWLNRV</sequence>
<protein>
    <submittedName>
        <fullName evidence="1">Uncharacterized protein</fullName>
    </submittedName>
</protein>